<dbReference type="PROSITE" id="PS00107">
    <property type="entry name" value="PROTEIN_KINASE_ATP"/>
    <property type="match status" value="1"/>
</dbReference>
<evidence type="ECO:0000256" key="8">
    <source>
        <dbReference type="SAM" id="MobiDB-lite"/>
    </source>
</evidence>
<protein>
    <recommendedName>
        <fullName evidence="10">Protein kinase domain-containing protein</fullName>
    </recommendedName>
</protein>
<proteinExistence type="predicted"/>
<keyword evidence="5 9" id="KW-1133">Transmembrane helix</keyword>
<dbReference type="PROSITE" id="PS50011">
    <property type="entry name" value="PROTEIN_KINASE_DOM"/>
    <property type="match status" value="1"/>
</dbReference>
<dbReference type="SMART" id="SM00220">
    <property type="entry name" value="S_TKc"/>
    <property type="match status" value="1"/>
</dbReference>
<feature type="domain" description="Protein kinase" evidence="10">
    <location>
        <begin position="358"/>
        <end position="634"/>
    </location>
</feature>
<dbReference type="InterPro" id="IPR017441">
    <property type="entry name" value="Protein_kinase_ATP_BS"/>
</dbReference>
<evidence type="ECO:0000256" key="7">
    <source>
        <dbReference type="PROSITE-ProRule" id="PRU10141"/>
    </source>
</evidence>
<dbReference type="OrthoDB" id="248923at2759"/>
<dbReference type="Pfam" id="PF00560">
    <property type="entry name" value="LRR_1"/>
    <property type="match status" value="1"/>
</dbReference>
<dbReference type="PANTHER" id="PTHR48007">
    <property type="entry name" value="LEUCINE-RICH REPEAT RECEPTOR-LIKE PROTEIN KINASE PXC1"/>
    <property type="match status" value="1"/>
</dbReference>
<dbReference type="AlphaFoldDB" id="A0A835I6U5"/>
<gene>
    <name evidence="11" type="ORF">IFM89_021988</name>
</gene>
<evidence type="ECO:0000256" key="9">
    <source>
        <dbReference type="SAM" id="Phobius"/>
    </source>
</evidence>
<dbReference type="InterPro" id="IPR001245">
    <property type="entry name" value="Ser-Thr/Tyr_kinase_cat_dom"/>
</dbReference>
<evidence type="ECO:0000313" key="11">
    <source>
        <dbReference type="EMBL" id="KAF9610318.1"/>
    </source>
</evidence>
<dbReference type="InterPro" id="IPR032675">
    <property type="entry name" value="LRR_dom_sf"/>
</dbReference>
<dbReference type="GO" id="GO:0016020">
    <property type="term" value="C:membrane"/>
    <property type="evidence" value="ECO:0007669"/>
    <property type="project" value="UniProtKB-SubCell"/>
</dbReference>
<dbReference type="Gene3D" id="3.30.200.20">
    <property type="entry name" value="Phosphorylase Kinase, domain 1"/>
    <property type="match status" value="1"/>
</dbReference>
<evidence type="ECO:0000256" key="3">
    <source>
        <dbReference type="ARBA" id="ARBA00022692"/>
    </source>
</evidence>
<dbReference type="InterPro" id="IPR046959">
    <property type="entry name" value="PRK1-6/SRF4-like"/>
</dbReference>
<evidence type="ECO:0000259" key="10">
    <source>
        <dbReference type="PROSITE" id="PS50011"/>
    </source>
</evidence>
<feature type="compositionally biased region" description="Basic and acidic residues" evidence="8">
    <location>
        <begin position="314"/>
        <end position="327"/>
    </location>
</feature>
<evidence type="ECO:0000313" key="12">
    <source>
        <dbReference type="Proteomes" id="UP000631114"/>
    </source>
</evidence>
<organism evidence="11 12">
    <name type="scientific">Coptis chinensis</name>
    <dbReference type="NCBI Taxonomy" id="261450"/>
    <lineage>
        <taxon>Eukaryota</taxon>
        <taxon>Viridiplantae</taxon>
        <taxon>Streptophyta</taxon>
        <taxon>Embryophyta</taxon>
        <taxon>Tracheophyta</taxon>
        <taxon>Spermatophyta</taxon>
        <taxon>Magnoliopsida</taxon>
        <taxon>Ranunculales</taxon>
        <taxon>Ranunculaceae</taxon>
        <taxon>Coptidoideae</taxon>
        <taxon>Coptis</taxon>
    </lineage>
</organism>
<name>A0A835I6U5_9MAGN</name>
<dbReference type="SUPFAM" id="SSF56112">
    <property type="entry name" value="Protein kinase-like (PK-like)"/>
    <property type="match status" value="1"/>
</dbReference>
<dbReference type="SUPFAM" id="SSF52058">
    <property type="entry name" value="L domain-like"/>
    <property type="match status" value="1"/>
</dbReference>
<evidence type="ECO:0000256" key="4">
    <source>
        <dbReference type="ARBA" id="ARBA00022737"/>
    </source>
</evidence>
<dbReference type="Pfam" id="PF07714">
    <property type="entry name" value="PK_Tyr_Ser-Thr"/>
    <property type="match status" value="1"/>
</dbReference>
<comment type="caution">
    <text evidence="11">The sequence shown here is derived from an EMBL/GenBank/DDBJ whole genome shotgun (WGS) entry which is preliminary data.</text>
</comment>
<feature type="region of interest" description="Disordered" evidence="8">
    <location>
        <begin position="314"/>
        <end position="338"/>
    </location>
</feature>
<keyword evidence="7" id="KW-0547">Nucleotide-binding</keyword>
<keyword evidence="7" id="KW-0067">ATP-binding</keyword>
<feature type="transmembrane region" description="Helical" evidence="9">
    <location>
        <begin position="276"/>
        <end position="299"/>
    </location>
</feature>
<reference evidence="11 12" key="1">
    <citation type="submission" date="2020-10" db="EMBL/GenBank/DDBJ databases">
        <title>The Coptis chinensis genome and diversification of protoberbering-type alkaloids.</title>
        <authorList>
            <person name="Wang B."/>
            <person name="Shu S."/>
            <person name="Song C."/>
            <person name="Liu Y."/>
        </authorList>
    </citation>
    <scope>NUCLEOTIDE SEQUENCE [LARGE SCALE GENOMIC DNA]</scope>
    <source>
        <strain evidence="11">HL-2020</strain>
        <tissue evidence="11">Leaf</tissue>
    </source>
</reference>
<keyword evidence="6 9" id="KW-0472">Membrane</keyword>
<keyword evidence="3 9" id="KW-0812">Transmembrane</keyword>
<dbReference type="InterPro" id="IPR001611">
    <property type="entry name" value="Leu-rich_rpt"/>
</dbReference>
<evidence type="ECO:0000256" key="1">
    <source>
        <dbReference type="ARBA" id="ARBA00004370"/>
    </source>
</evidence>
<dbReference type="InterPro" id="IPR011009">
    <property type="entry name" value="Kinase-like_dom_sf"/>
</dbReference>
<sequence>MFHQSAIEVQESTPCTTLIKENFTRISLTLNDGFSPKANPTLNKSSCYIFLVLPSFVITQDGPPAVYQSAEGDALLALNADFKHYFLVRNWTGLPCYFLNKPPSRWYGIQCLNGRVTGILLENMGLTGEVNVHALVDLTELSSLSFKNNMISGNLMDFTFNTKLRSLDLSDNLFDGPVSNSLLGLDVLESLQLQRNILTGPIPEFNQQSLAEFNVSDNNLSGKIPRTSFLQSCNSSSFAGNPGLCGLPTLKTCGSAYSEPATANNNKNKTIAGASLISIFVVLDIIGLVIVVLLFYVYYKKAKKNKTETKEIKLEEQENEKRNDKIGHGASRPAARGDGRKLTFLDGVEHFELQDLLKASAEGLGKGNFGNVYKAKLENGPEVVVKRLRDLRPLTDDEFAKQMRLIADLKHPNLLPPLAYHFSKEEKLMIHKFLANGNLFNRLFGGRGINRIPFKWNSRLSVAQTVARAMEYLHLNSKVQNAIPHGNLKSSNVLLDANEMAIVSDYGLASLIALPISAQRMSSYKCPEYQTRKRISKKADIWCYGSLLLELLTGKISTYSAPQGINGVDLGSWIHKAVREEWTAEIFDLEISRQRNAGDGMLRLLQVALRCCDKSPEKRPDMEQVVREVEEIRICESDYDSDFSFEQSVSA</sequence>
<dbReference type="Proteomes" id="UP000631114">
    <property type="component" value="Unassembled WGS sequence"/>
</dbReference>
<dbReference type="PANTHER" id="PTHR48007:SF43">
    <property type="entry name" value="POLLEN RECEPTOR-LIKE KINASE 4"/>
    <property type="match status" value="1"/>
</dbReference>
<dbReference type="GO" id="GO:0004672">
    <property type="term" value="F:protein kinase activity"/>
    <property type="evidence" value="ECO:0007669"/>
    <property type="project" value="InterPro"/>
</dbReference>
<evidence type="ECO:0000256" key="6">
    <source>
        <dbReference type="ARBA" id="ARBA00023136"/>
    </source>
</evidence>
<keyword evidence="2" id="KW-0433">Leucine-rich repeat</keyword>
<dbReference type="GO" id="GO:0005524">
    <property type="term" value="F:ATP binding"/>
    <property type="evidence" value="ECO:0007669"/>
    <property type="project" value="UniProtKB-UniRule"/>
</dbReference>
<evidence type="ECO:0000256" key="5">
    <source>
        <dbReference type="ARBA" id="ARBA00022989"/>
    </source>
</evidence>
<comment type="subcellular location">
    <subcellularLocation>
        <location evidence="1">Membrane</location>
    </subcellularLocation>
</comment>
<feature type="binding site" evidence="7">
    <location>
        <position position="386"/>
    </location>
    <ligand>
        <name>ATP</name>
        <dbReference type="ChEBI" id="CHEBI:30616"/>
    </ligand>
</feature>
<accession>A0A835I6U5</accession>
<dbReference type="InterPro" id="IPR000719">
    <property type="entry name" value="Prot_kinase_dom"/>
</dbReference>
<keyword evidence="4" id="KW-0677">Repeat</keyword>
<dbReference type="EMBL" id="JADFTS010000004">
    <property type="protein sequence ID" value="KAF9610318.1"/>
    <property type="molecule type" value="Genomic_DNA"/>
</dbReference>
<dbReference type="Gene3D" id="3.80.10.10">
    <property type="entry name" value="Ribonuclease Inhibitor"/>
    <property type="match status" value="2"/>
</dbReference>
<dbReference type="Gene3D" id="1.10.510.10">
    <property type="entry name" value="Transferase(Phosphotransferase) domain 1"/>
    <property type="match status" value="1"/>
</dbReference>
<keyword evidence="12" id="KW-1185">Reference proteome</keyword>
<evidence type="ECO:0000256" key="2">
    <source>
        <dbReference type="ARBA" id="ARBA00022614"/>
    </source>
</evidence>